<name>A0A607KAK5_SALET</name>
<protein>
    <submittedName>
        <fullName evidence="2">Uncharacterized protein</fullName>
    </submittedName>
</protein>
<dbReference type="EMBL" id="DAAMJC010000016">
    <property type="protein sequence ID" value="HAC6867629.1"/>
    <property type="molecule type" value="Genomic_DNA"/>
</dbReference>
<reference evidence="2" key="1">
    <citation type="journal article" date="2018" name="Genome Biol.">
        <title>SKESA: strategic k-mer extension for scrupulous assemblies.</title>
        <authorList>
            <person name="Souvorov A."/>
            <person name="Agarwala R."/>
            <person name="Lipman D.J."/>
        </authorList>
    </citation>
    <scope>NUCLEOTIDE SEQUENCE</scope>
    <source>
        <strain evidence="2">13-1023</strain>
    </source>
</reference>
<keyword evidence="1" id="KW-0472">Membrane</keyword>
<accession>A0A607KAK5</accession>
<reference evidence="2" key="2">
    <citation type="submission" date="2018-07" db="EMBL/GenBank/DDBJ databases">
        <authorList>
            <consortium name="NCBI Pathogen Detection Project"/>
        </authorList>
    </citation>
    <scope>NUCLEOTIDE SEQUENCE</scope>
    <source>
        <strain evidence="2">13-1023</strain>
    </source>
</reference>
<feature type="transmembrane region" description="Helical" evidence="1">
    <location>
        <begin position="6"/>
        <end position="26"/>
    </location>
</feature>
<evidence type="ECO:0000313" key="2">
    <source>
        <dbReference type="EMBL" id="HAC6867629.1"/>
    </source>
</evidence>
<gene>
    <name evidence="2" type="ORF">G0D54_21120</name>
</gene>
<comment type="caution">
    <text evidence="2">The sequence shown here is derived from an EMBL/GenBank/DDBJ whole genome shotgun (WGS) entry which is preliminary data.</text>
</comment>
<dbReference type="AlphaFoldDB" id="A0A607KAK5"/>
<keyword evidence="1" id="KW-0812">Transmembrane</keyword>
<feature type="transmembrane region" description="Helical" evidence="1">
    <location>
        <begin position="33"/>
        <end position="53"/>
    </location>
</feature>
<keyword evidence="1" id="KW-1133">Transmembrane helix</keyword>
<organism evidence="2">
    <name type="scientific">Salmonella enterica subsp. enterica serovar Javiana</name>
    <dbReference type="NCBI Taxonomy" id="363569"/>
    <lineage>
        <taxon>Bacteria</taxon>
        <taxon>Pseudomonadati</taxon>
        <taxon>Pseudomonadota</taxon>
        <taxon>Gammaproteobacteria</taxon>
        <taxon>Enterobacterales</taxon>
        <taxon>Enterobacteriaceae</taxon>
        <taxon>Salmonella</taxon>
    </lineage>
</organism>
<sequence>MLINQTLPWVTVCIFVASLVLFARFLKHNHQIWTRLIALLVLAEELMLSLWLLTGDVQILSPHVMGGV</sequence>
<proteinExistence type="predicted"/>
<evidence type="ECO:0000256" key="1">
    <source>
        <dbReference type="SAM" id="Phobius"/>
    </source>
</evidence>